<name>A0A1F5ZC17_9BACT</name>
<dbReference type="Gene3D" id="3.40.50.450">
    <property type="match status" value="1"/>
</dbReference>
<evidence type="ECO:0008006" key="3">
    <source>
        <dbReference type="Google" id="ProtNLM"/>
    </source>
</evidence>
<dbReference type="AlphaFoldDB" id="A0A1F5ZC17"/>
<gene>
    <name evidence="1" type="ORF">A2154_04355</name>
</gene>
<evidence type="ECO:0000313" key="1">
    <source>
        <dbReference type="EMBL" id="OGG10036.1"/>
    </source>
</evidence>
<dbReference type="GO" id="GO:0070694">
    <property type="term" value="F:5-hydroxymethyl-dUMP N-hydrolase activity"/>
    <property type="evidence" value="ECO:0007669"/>
    <property type="project" value="TreeGrafter"/>
</dbReference>
<evidence type="ECO:0000313" key="2">
    <source>
        <dbReference type="Proteomes" id="UP000176854"/>
    </source>
</evidence>
<comment type="caution">
    <text evidence="1">The sequence shown here is derived from an EMBL/GenBank/DDBJ whole genome shotgun (WGS) entry which is preliminary data.</text>
</comment>
<reference evidence="1 2" key="1">
    <citation type="journal article" date="2016" name="Nat. Commun.">
        <title>Thousands of microbial genomes shed light on interconnected biogeochemical processes in an aquifer system.</title>
        <authorList>
            <person name="Anantharaman K."/>
            <person name="Brown C.T."/>
            <person name="Hug L.A."/>
            <person name="Sharon I."/>
            <person name="Castelle C.J."/>
            <person name="Probst A.J."/>
            <person name="Thomas B.C."/>
            <person name="Singh A."/>
            <person name="Wilkins M.J."/>
            <person name="Karaoz U."/>
            <person name="Brodie E.L."/>
            <person name="Williams K.H."/>
            <person name="Hubbard S.S."/>
            <person name="Banfield J.F."/>
        </authorList>
    </citation>
    <scope>NUCLEOTIDE SEQUENCE [LARGE SCALE GENOMIC DNA]</scope>
</reference>
<sequence length="186" mass="21270">MKAYFTASVIGKQYHLDHYLKIIEILKSKSVDVRAEHILEATETTIRIKNKDQRLAFMDQLESWITASDFLVAETTFPSISVGYEISIALHRGKPVLILYNEGEPPSLIVYHHEDKVVSEKYTPETLPGIIADFVNFVRGASDIRFTFFITPQIAAFLKKVAKIQKIPKSVYLRKLIESNMTTKNH</sequence>
<dbReference type="Proteomes" id="UP000176854">
    <property type="component" value="Unassembled WGS sequence"/>
</dbReference>
<dbReference type="PANTHER" id="PTHR15364:SF0">
    <property type="entry name" value="2'-DEOXYNUCLEOSIDE 5'-PHOSPHATE N-HYDROLASE 1"/>
    <property type="match status" value="1"/>
</dbReference>
<protein>
    <recommendedName>
        <fullName evidence="3">2'-deoxynucleoside 5'-phosphate N-hydrolase 1</fullName>
    </recommendedName>
</protein>
<dbReference type="GO" id="GO:0009159">
    <property type="term" value="P:deoxyribonucleoside monophosphate catabolic process"/>
    <property type="evidence" value="ECO:0007669"/>
    <property type="project" value="TreeGrafter"/>
</dbReference>
<dbReference type="PANTHER" id="PTHR15364">
    <property type="entry name" value="2'-DEOXYNUCLEOSIDE 5'-PHOSPHATE N-HYDROLASE 1"/>
    <property type="match status" value="1"/>
</dbReference>
<dbReference type="InterPro" id="IPR051239">
    <property type="entry name" value="2'-dNMP_N-hydrolase"/>
</dbReference>
<accession>A0A1F5ZC17</accession>
<proteinExistence type="predicted"/>
<dbReference type="SUPFAM" id="SSF52309">
    <property type="entry name" value="N-(deoxy)ribosyltransferase-like"/>
    <property type="match status" value="1"/>
</dbReference>
<dbReference type="EMBL" id="MFJC01000006">
    <property type="protein sequence ID" value="OGG10036.1"/>
    <property type="molecule type" value="Genomic_DNA"/>
</dbReference>
<organism evidence="1 2">
    <name type="scientific">Candidatus Gottesmanbacteria bacterium RBG_16_43_7</name>
    <dbReference type="NCBI Taxonomy" id="1798373"/>
    <lineage>
        <taxon>Bacteria</taxon>
        <taxon>Candidatus Gottesmaniibacteriota</taxon>
    </lineage>
</organism>